<proteinExistence type="predicted"/>
<name>A0A1H2PMC5_9BURK</name>
<sequence>MKDPTYRKGPYTARVLVEALDDGTFQGLVAIEQDGAAPADAQRTHQVESRSSSQAEAFDEAHALAHRLLADLGEGTAADQGVAG</sequence>
<evidence type="ECO:0000313" key="2">
    <source>
        <dbReference type="Proteomes" id="UP000243719"/>
    </source>
</evidence>
<dbReference type="AlphaFoldDB" id="A0A1H2PMC5"/>
<dbReference type="Proteomes" id="UP000243719">
    <property type="component" value="Unassembled WGS sequence"/>
</dbReference>
<evidence type="ECO:0000313" key="1">
    <source>
        <dbReference type="EMBL" id="SDV47694.1"/>
    </source>
</evidence>
<dbReference type="RefSeq" id="WP_091906391.1">
    <property type="nucleotide sequence ID" value="NZ_FNLO01000003.1"/>
</dbReference>
<gene>
    <name evidence="1" type="ORF">SAMN05216551_103224</name>
</gene>
<reference evidence="2" key="1">
    <citation type="submission" date="2016-09" db="EMBL/GenBank/DDBJ databases">
        <authorList>
            <person name="Varghese N."/>
            <person name="Submissions S."/>
        </authorList>
    </citation>
    <scope>NUCLEOTIDE SEQUENCE [LARGE SCALE GENOMIC DNA]</scope>
    <source>
        <strain evidence="2">JS23</strain>
    </source>
</reference>
<keyword evidence="2" id="KW-1185">Reference proteome</keyword>
<dbReference type="OrthoDB" id="9015539at2"/>
<accession>A0A1H2PMC5</accession>
<protein>
    <submittedName>
        <fullName evidence="1">Uncharacterized protein</fullName>
    </submittedName>
</protein>
<dbReference type="EMBL" id="FNLO01000003">
    <property type="protein sequence ID" value="SDV47694.1"/>
    <property type="molecule type" value="Genomic_DNA"/>
</dbReference>
<organism evidence="1 2">
    <name type="scientific">Chitinasiproducens palmae</name>
    <dbReference type="NCBI Taxonomy" id="1770053"/>
    <lineage>
        <taxon>Bacteria</taxon>
        <taxon>Pseudomonadati</taxon>
        <taxon>Pseudomonadota</taxon>
        <taxon>Betaproteobacteria</taxon>
        <taxon>Burkholderiales</taxon>
        <taxon>Burkholderiaceae</taxon>
        <taxon>Chitinasiproducens</taxon>
    </lineage>
</organism>